<evidence type="ECO:0000313" key="1">
    <source>
        <dbReference type="EMBL" id="SDK18463.1"/>
    </source>
</evidence>
<accession>A0A1G8ZTT1</accession>
<keyword evidence="2" id="KW-1185">Reference proteome</keyword>
<protein>
    <submittedName>
        <fullName evidence="1">Uncharacterized protein</fullName>
    </submittedName>
</protein>
<dbReference type="EMBL" id="FNDX01000034">
    <property type="protein sequence ID" value="SDK18463.1"/>
    <property type="molecule type" value="Genomic_DNA"/>
</dbReference>
<dbReference type="OrthoDB" id="2568996at2"/>
<reference evidence="2" key="1">
    <citation type="submission" date="2016-10" db="EMBL/GenBank/DDBJ databases">
        <authorList>
            <person name="Varghese N."/>
            <person name="Submissions S."/>
        </authorList>
    </citation>
    <scope>NUCLEOTIDE SEQUENCE [LARGE SCALE GENOMIC DNA]</scope>
    <source>
        <strain evidence="2">CGMCC 1.11012</strain>
    </source>
</reference>
<evidence type="ECO:0000313" key="2">
    <source>
        <dbReference type="Proteomes" id="UP000199050"/>
    </source>
</evidence>
<name>A0A1G8ZTT1_9BACL</name>
<dbReference type="Proteomes" id="UP000199050">
    <property type="component" value="Unassembled WGS sequence"/>
</dbReference>
<dbReference type="STRING" id="1174501.SAMN05216192_13412"/>
<sequence length="447" mass="51995">MGRKWTKTQFKEAFKRGLGSSYLMLKESNNREKHRDIVLWCCLRNTCYDMQCEGGRGSFLYQAICLYEDKSYFEEAIIRKLMQNNLDTGLFDQLCELLYLFAADGSTKAREALYEQYNALLGSLSRRNNPAVQENLEWLCVWLTSLDGFSAFKSIVIQLGKCAFNNGEAADMDWFYSHAKNKFGAKRVDTFLQSNAAKSDYVKAFLNSVIHTTMQNEQSVEAPTLEKLFEAAKEKQNRFRSRGLALRFSRIATEDELLRLAEYAVQETDLEIKPELLWTFRKVRFPLDEQFIFELTESDHGAIRDVAFEMLQHLPSDRIHGYAINLIKQKKELANALSLLCYCFKSEDETILLEGIQSLPVTYEDGEWHGVFVDAEKLIDNRLLKMNSSLFTYMYRQTLCSYCRYKLIKIMSKRKMLPKEILEECVHDSYEDTRDFAVRKLGKKPGK</sequence>
<proteinExistence type="predicted"/>
<dbReference type="RefSeq" id="WP_090717391.1">
    <property type="nucleotide sequence ID" value="NZ_CBCSKY010000077.1"/>
</dbReference>
<dbReference type="AlphaFoldDB" id="A0A1G8ZTT1"/>
<organism evidence="1 2">
    <name type="scientific">Paenibacillus typhae</name>
    <dbReference type="NCBI Taxonomy" id="1174501"/>
    <lineage>
        <taxon>Bacteria</taxon>
        <taxon>Bacillati</taxon>
        <taxon>Bacillota</taxon>
        <taxon>Bacilli</taxon>
        <taxon>Bacillales</taxon>
        <taxon>Paenibacillaceae</taxon>
        <taxon>Paenibacillus</taxon>
    </lineage>
</organism>
<gene>
    <name evidence="1" type="ORF">SAMN05216192_13412</name>
</gene>